<dbReference type="STRING" id="742152.A0A2H3J1M7"/>
<evidence type="ECO:0000313" key="3">
    <source>
        <dbReference type="Proteomes" id="UP000218811"/>
    </source>
</evidence>
<gene>
    <name evidence="2" type="ORF">WOLCODRAFT_146135</name>
</gene>
<dbReference type="GO" id="GO:0016787">
    <property type="term" value="F:hydrolase activity"/>
    <property type="evidence" value="ECO:0007669"/>
    <property type="project" value="UniProtKB-KW"/>
</dbReference>
<dbReference type="EMBL" id="KB467865">
    <property type="protein sequence ID" value="PCH36160.1"/>
    <property type="molecule type" value="Genomic_DNA"/>
</dbReference>
<keyword evidence="3" id="KW-1185">Reference proteome</keyword>
<dbReference type="OrthoDB" id="408631at2759"/>
<protein>
    <submittedName>
        <fullName evidence="2">Alpha/beta-hydrolase</fullName>
    </submittedName>
</protein>
<proteinExistence type="predicted"/>
<dbReference type="OMA" id="GDMRDEG"/>
<dbReference type="AlphaFoldDB" id="A0A2H3J1M7"/>
<dbReference type="InterPro" id="IPR050309">
    <property type="entry name" value="Type-B_Carboxylest/Lipase"/>
</dbReference>
<reference evidence="2 3" key="1">
    <citation type="journal article" date="2012" name="Science">
        <title>The Paleozoic origin of enzymatic lignin decomposition reconstructed from 31 fungal genomes.</title>
        <authorList>
            <person name="Floudas D."/>
            <person name="Binder M."/>
            <person name="Riley R."/>
            <person name="Barry K."/>
            <person name="Blanchette R.A."/>
            <person name="Henrissat B."/>
            <person name="Martinez A.T."/>
            <person name="Otillar R."/>
            <person name="Spatafora J.W."/>
            <person name="Yadav J.S."/>
            <person name="Aerts A."/>
            <person name="Benoit I."/>
            <person name="Boyd A."/>
            <person name="Carlson A."/>
            <person name="Copeland A."/>
            <person name="Coutinho P.M."/>
            <person name="de Vries R.P."/>
            <person name="Ferreira P."/>
            <person name="Findley K."/>
            <person name="Foster B."/>
            <person name="Gaskell J."/>
            <person name="Glotzer D."/>
            <person name="Gorecki P."/>
            <person name="Heitman J."/>
            <person name="Hesse C."/>
            <person name="Hori C."/>
            <person name="Igarashi K."/>
            <person name="Jurgens J.A."/>
            <person name="Kallen N."/>
            <person name="Kersten P."/>
            <person name="Kohler A."/>
            <person name="Kuees U."/>
            <person name="Kumar T.K.A."/>
            <person name="Kuo A."/>
            <person name="LaButti K."/>
            <person name="Larrondo L.F."/>
            <person name="Lindquist E."/>
            <person name="Ling A."/>
            <person name="Lombard V."/>
            <person name="Lucas S."/>
            <person name="Lundell T."/>
            <person name="Martin R."/>
            <person name="McLaughlin D.J."/>
            <person name="Morgenstern I."/>
            <person name="Morin E."/>
            <person name="Murat C."/>
            <person name="Nagy L.G."/>
            <person name="Nolan M."/>
            <person name="Ohm R.A."/>
            <person name="Patyshakuliyeva A."/>
            <person name="Rokas A."/>
            <person name="Ruiz-Duenas F.J."/>
            <person name="Sabat G."/>
            <person name="Salamov A."/>
            <person name="Samejima M."/>
            <person name="Schmutz J."/>
            <person name="Slot J.C."/>
            <person name="St John F."/>
            <person name="Stenlid J."/>
            <person name="Sun H."/>
            <person name="Sun S."/>
            <person name="Syed K."/>
            <person name="Tsang A."/>
            <person name="Wiebenga A."/>
            <person name="Young D."/>
            <person name="Pisabarro A."/>
            <person name="Eastwood D.C."/>
            <person name="Martin F."/>
            <person name="Cullen D."/>
            <person name="Grigoriev I.V."/>
            <person name="Hibbett D.S."/>
        </authorList>
    </citation>
    <scope>NUCLEOTIDE SEQUENCE [LARGE SCALE GENOMIC DNA]</scope>
    <source>
        <strain evidence="2 3">MD-104</strain>
    </source>
</reference>
<sequence length="481" mass="52997">MVYKALTWLALTTLQQFRFITSDSLPDSLPESPTIALPYGNLQGSTLGDVSSFLGIPYAQPPLGDLRFAPPQPPLLFKGVAQATEFGPACPQQIPKLPNVLPFNVSVPVFKDSMSEDCLFINVYKPASARAQDKLPVVFWIFGGAFEFGDAALYPATAFVKRSMELGEPVIFVSHNYRVNAFGFLASQEVVDAGHTNIGLRDRHNQPALYANLILCCRWGTKLGFLESGTPAVLQPYTEGGPYYDVLVEHAGIMAGVNATPNADSYRSMNLAWQPRLDADMTDAQFLKYVRSTYMPAATSSDLQKVSKSYPSDPGEGSPFGTGDLYALTPQYKRIAAFTGDWEFVAPHRFWVEHMSRTQDTWAYLFNRMKSTPFLGAVHSSDVTEFFGDRNNFPSGTDRCIDFAATDAIINFANHLNPNAPAGLPSNVSFLSKVSWDKWSEGTTSHPFLLFLDPAPSLGLSYDMYRADALALLNRIALKMP</sequence>
<organism evidence="2 3">
    <name type="scientific">Wolfiporia cocos (strain MD-104)</name>
    <name type="common">Brown rot fungus</name>
    <dbReference type="NCBI Taxonomy" id="742152"/>
    <lineage>
        <taxon>Eukaryota</taxon>
        <taxon>Fungi</taxon>
        <taxon>Dikarya</taxon>
        <taxon>Basidiomycota</taxon>
        <taxon>Agaricomycotina</taxon>
        <taxon>Agaricomycetes</taxon>
        <taxon>Polyporales</taxon>
        <taxon>Phaeolaceae</taxon>
        <taxon>Wolfiporia</taxon>
    </lineage>
</organism>
<evidence type="ECO:0000259" key="1">
    <source>
        <dbReference type="Pfam" id="PF00135"/>
    </source>
</evidence>
<dbReference type="Pfam" id="PF00135">
    <property type="entry name" value="COesterase"/>
    <property type="match status" value="1"/>
</dbReference>
<keyword evidence="2" id="KW-0378">Hydrolase</keyword>
<dbReference type="SUPFAM" id="SSF53474">
    <property type="entry name" value="alpha/beta-Hydrolases"/>
    <property type="match status" value="1"/>
</dbReference>
<accession>A0A2H3J1M7</accession>
<name>A0A2H3J1M7_WOLCO</name>
<evidence type="ECO:0000313" key="2">
    <source>
        <dbReference type="EMBL" id="PCH36160.1"/>
    </source>
</evidence>
<dbReference type="Gene3D" id="3.40.50.1820">
    <property type="entry name" value="alpha/beta hydrolase"/>
    <property type="match status" value="2"/>
</dbReference>
<feature type="domain" description="Carboxylesterase type B" evidence="1">
    <location>
        <begin position="32"/>
        <end position="202"/>
    </location>
</feature>
<dbReference type="Proteomes" id="UP000218811">
    <property type="component" value="Unassembled WGS sequence"/>
</dbReference>
<dbReference type="InterPro" id="IPR019819">
    <property type="entry name" value="Carboxylesterase_B_CS"/>
</dbReference>
<dbReference type="PROSITE" id="PS00941">
    <property type="entry name" value="CARBOXYLESTERASE_B_2"/>
    <property type="match status" value="1"/>
</dbReference>
<dbReference type="PANTHER" id="PTHR11559">
    <property type="entry name" value="CARBOXYLESTERASE"/>
    <property type="match status" value="1"/>
</dbReference>
<dbReference type="InterPro" id="IPR002018">
    <property type="entry name" value="CarbesteraseB"/>
</dbReference>
<dbReference type="InterPro" id="IPR029058">
    <property type="entry name" value="AB_hydrolase_fold"/>
</dbReference>